<evidence type="ECO:0000259" key="8">
    <source>
        <dbReference type="Pfam" id="PF01926"/>
    </source>
</evidence>
<evidence type="ECO:0000256" key="1">
    <source>
        <dbReference type="ARBA" id="ARBA00008279"/>
    </source>
</evidence>
<evidence type="ECO:0000256" key="7">
    <source>
        <dbReference type="RuleBase" id="RU004481"/>
    </source>
</evidence>
<dbReference type="PANTHER" id="PTHR43834">
    <property type="entry name" value="GTPASE DER"/>
    <property type="match status" value="1"/>
</dbReference>
<evidence type="ECO:0000256" key="5">
    <source>
        <dbReference type="ARBA" id="ARBA00022741"/>
    </source>
</evidence>
<dbReference type="PANTHER" id="PTHR43834:SF6">
    <property type="entry name" value="GTPASE DER"/>
    <property type="match status" value="1"/>
</dbReference>
<name>S5DJC2_9ACTN</name>
<comment type="function">
    <text evidence="7">GTPase that plays an essential role in the late steps of ribosome biogenesis.</text>
</comment>
<dbReference type="Pfam" id="PF01926">
    <property type="entry name" value="MMR_HSR1"/>
    <property type="match status" value="2"/>
</dbReference>
<proteinExistence type="inferred from homology"/>
<feature type="domain" description="GTPase Der C-terminal KH-domain-like" evidence="9">
    <location>
        <begin position="354"/>
        <end position="432"/>
    </location>
</feature>
<dbReference type="Gene3D" id="3.40.50.300">
    <property type="entry name" value="P-loop containing nucleotide triphosphate hydrolases"/>
    <property type="match status" value="2"/>
</dbReference>
<evidence type="ECO:0000313" key="10">
    <source>
        <dbReference type="EMBL" id="AGQ18789.1"/>
    </source>
</evidence>
<dbReference type="InterPro" id="IPR027417">
    <property type="entry name" value="P-loop_NTPase"/>
</dbReference>
<dbReference type="InterPro" id="IPR006073">
    <property type="entry name" value="GTP-bd"/>
</dbReference>
<evidence type="ECO:0000256" key="6">
    <source>
        <dbReference type="ARBA" id="ARBA00023134"/>
    </source>
</evidence>
<dbReference type="NCBIfam" id="TIGR03594">
    <property type="entry name" value="GTPase_EngA"/>
    <property type="match status" value="1"/>
</dbReference>
<dbReference type="NCBIfam" id="TIGR00231">
    <property type="entry name" value="small_GTP"/>
    <property type="match status" value="2"/>
</dbReference>
<dbReference type="Gene3D" id="3.30.300.20">
    <property type="match status" value="1"/>
</dbReference>
<organism evidence="10">
    <name type="scientific">Candidatus Actinomarina minuta</name>
    <dbReference type="NCBI Taxonomy" id="1389454"/>
    <lineage>
        <taxon>Bacteria</taxon>
        <taxon>Bacillati</taxon>
        <taxon>Actinomycetota</taxon>
        <taxon>Actinomycetes</taxon>
        <taxon>Candidatus Actinomarinidae</taxon>
        <taxon>Candidatus Actinomarinales</taxon>
        <taxon>Candidatus Actinomarineae</taxon>
        <taxon>Candidatus Actinomarinaceae</taxon>
        <taxon>Candidatus Actinomarina</taxon>
    </lineage>
</organism>
<dbReference type="SUPFAM" id="SSF52540">
    <property type="entry name" value="P-loop containing nucleoside triphosphate hydrolases"/>
    <property type="match status" value="2"/>
</dbReference>
<keyword evidence="3" id="KW-0690">Ribosome biogenesis</keyword>
<dbReference type="Pfam" id="PF14714">
    <property type="entry name" value="KH_dom-like"/>
    <property type="match status" value="1"/>
</dbReference>
<keyword evidence="5 7" id="KW-0547">Nucleotide-binding</keyword>
<dbReference type="GO" id="GO:0005525">
    <property type="term" value="F:GTP binding"/>
    <property type="evidence" value="ECO:0007669"/>
    <property type="project" value="UniProtKB-KW"/>
</dbReference>
<feature type="domain" description="G" evidence="8">
    <location>
        <begin position="8"/>
        <end position="125"/>
    </location>
</feature>
<evidence type="ECO:0000256" key="2">
    <source>
        <dbReference type="ARBA" id="ARBA00020953"/>
    </source>
</evidence>
<keyword evidence="4 7" id="KW-0677">Repeat</keyword>
<evidence type="ECO:0000256" key="4">
    <source>
        <dbReference type="ARBA" id="ARBA00022737"/>
    </source>
</evidence>
<evidence type="ECO:0000259" key="9">
    <source>
        <dbReference type="Pfam" id="PF14714"/>
    </source>
</evidence>
<sequence>MNENKNNEVILIGLPNSGKSTLINTLSKNKTSIVGSKPNTTRDKVSKKINVKDKEIVISDLPGLDDNPDLLNNEFQSNVKKFLIEACKILFVIDINSKNFEGLDKINQLIQEINAEDKVLTVFNKCENFNNYELDKRLFKYIYDKEFYVSGYHNIGTDELLEFLIKYSGTKLQNNTDRKISISIIGKPNSGKSTLFNSLLKNERSIVSDIPGTTRDSLIEQVIFNDKIYNVIDTAGVPRKKQKDQIDRYASNLSIYSLETSLIAFVVVDSTQGINFEDMRLINESINNYCTPILILNKWDLLNEEDKLNINSSLNSHLKKFNWIKVIRISALTKKGLEKFSKTINEVYLQLDLRIDTSDLNLFFRELWVSSPPHPFRGRRAKLKYVTQYDTNPPSFSFNLSSRIPKNYEAFIENKIRKEFKFSNVSMLLKFKN</sequence>
<dbReference type="EMBL" id="KC811112">
    <property type="protein sequence ID" value="AGQ18789.1"/>
    <property type="molecule type" value="Genomic_DNA"/>
</dbReference>
<dbReference type="AlphaFoldDB" id="S5DJC2"/>
<evidence type="ECO:0000256" key="3">
    <source>
        <dbReference type="ARBA" id="ARBA00022517"/>
    </source>
</evidence>
<protein>
    <recommendedName>
        <fullName evidence="2 7">GTPase Der</fullName>
    </recommendedName>
</protein>
<dbReference type="PIRSF" id="PIRSF006485">
    <property type="entry name" value="GTP-binding_EngA"/>
    <property type="match status" value="1"/>
</dbReference>
<comment type="similarity">
    <text evidence="1 7">Belongs to the TRAFAC class TrmE-Era-EngA-EngB-Septin-like GTPase superfamily. EngA (Der) GTPase family.</text>
</comment>
<dbReference type="InterPro" id="IPR016484">
    <property type="entry name" value="GTPase_Der"/>
</dbReference>
<keyword evidence="6 7" id="KW-0342">GTP-binding</keyword>
<accession>S5DJC2</accession>
<dbReference type="InterPro" id="IPR005225">
    <property type="entry name" value="Small_GTP-bd"/>
</dbReference>
<dbReference type="GO" id="GO:0042254">
    <property type="term" value="P:ribosome biogenesis"/>
    <property type="evidence" value="ECO:0007669"/>
    <property type="project" value="UniProtKB-KW"/>
</dbReference>
<dbReference type="InterPro" id="IPR015946">
    <property type="entry name" value="KH_dom-like_a/b"/>
</dbReference>
<dbReference type="InterPro" id="IPR032859">
    <property type="entry name" value="KH_dom-like"/>
</dbReference>
<reference evidence="10" key="1">
    <citation type="journal article" date="2013" name="Sci. Rep.">
        <title>Metagenomics uncovers a new group of low GC and ultra-small marine Actinobacteria.</title>
        <authorList>
            <person name="Ghai R."/>
            <person name="Mizuno C.M."/>
            <person name="Picazo A."/>
            <person name="Camacho A."/>
            <person name="Rodriguez-Valera F."/>
        </authorList>
    </citation>
    <scope>NUCLEOTIDE SEQUENCE</scope>
</reference>
<feature type="domain" description="G" evidence="8">
    <location>
        <begin position="182"/>
        <end position="298"/>
    </location>
</feature>